<dbReference type="OrthoDB" id="7867139at2"/>
<feature type="signal peptide" evidence="1">
    <location>
        <begin position="1"/>
        <end position="20"/>
    </location>
</feature>
<evidence type="ECO:0000313" key="3">
    <source>
        <dbReference type="Proteomes" id="UP000309450"/>
    </source>
</evidence>
<name>A0A4S3MN45_9RHOB</name>
<sequence>MIRQALLTAALFALPLAATAQEPANCTLSPDHWVAEVAPMLDGFWQVNSRVGTLEMAGRVIPLPPGPASTAGITHQADGALTISSDMIGGDYPLDWADPGQRWNFTPGPEVPVNAADFPDDEDLALLTGCEDANTLPRLRATGSFTETEGRVEFDLLLFVVDANALYGVTIGRLNGGQGTARRILTFTR</sequence>
<dbReference type="AlphaFoldDB" id="A0A4S3MN45"/>
<feature type="chain" id="PRO_5020595064" description="Lipocalin-like domain-containing protein" evidence="1">
    <location>
        <begin position="21"/>
        <end position="189"/>
    </location>
</feature>
<dbReference type="EMBL" id="SSND01000003">
    <property type="protein sequence ID" value="THD82943.1"/>
    <property type="molecule type" value="Genomic_DNA"/>
</dbReference>
<organism evidence="2 3">
    <name type="scientific">Aliigemmobacter aestuarii</name>
    <dbReference type="NCBI Taxonomy" id="1445661"/>
    <lineage>
        <taxon>Bacteria</taxon>
        <taxon>Pseudomonadati</taxon>
        <taxon>Pseudomonadota</taxon>
        <taxon>Alphaproteobacteria</taxon>
        <taxon>Rhodobacterales</taxon>
        <taxon>Paracoccaceae</taxon>
        <taxon>Aliigemmobacter</taxon>
    </lineage>
</organism>
<keyword evidence="3" id="KW-1185">Reference proteome</keyword>
<dbReference type="Proteomes" id="UP000309450">
    <property type="component" value="Unassembled WGS sequence"/>
</dbReference>
<reference evidence="2 3" key="1">
    <citation type="submission" date="2019-04" db="EMBL/GenBank/DDBJ databases">
        <title>Draft genome sequence of Gemmobacter aestuarii sp. nov.</title>
        <authorList>
            <person name="Hameed A."/>
            <person name="Lin S.-Y."/>
            <person name="Shahina M."/>
            <person name="Lai W.-A."/>
            <person name="Young C.-C."/>
        </authorList>
    </citation>
    <scope>NUCLEOTIDE SEQUENCE [LARGE SCALE GENOMIC DNA]</scope>
    <source>
        <strain evidence="2 3">CC-PW-75</strain>
    </source>
</reference>
<evidence type="ECO:0008006" key="4">
    <source>
        <dbReference type="Google" id="ProtNLM"/>
    </source>
</evidence>
<evidence type="ECO:0000256" key="1">
    <source>
        <dbReference type="SAM" id="SignalP"/>
    </source>
</evidence>
<accession>A0A4S3MN45</accession>
<gene>
    <name evidence="2" type="ORF">E7811_12400</name>
</gene>
<keyword evidence="1" id="KW-0732">Signal</keyword>
<protein>
    <recommendedName>
        <fullName evidence="4">Lipocalin-like domain-containing protein</fullName>
    </recommendedName>
</protein>
<comment type="caution">
    <text evidence="2">The sequence shown here is derived from an EMBL/GenBank/DDBJ whole genome shotgun (WGS) entry which is preliminary data.</text>
</comment>
<evidence type="ECO:0000313" key="2">
    <source>
        <dbReference type="EMBL" id="THD82943.1"/>
    </source>
</evidence>
<proteinExistence type="predicted"/>
<dbReference type="RefSeq" id="WP_136394970.1">
    <property type="nucleotide sequence ID" value="NZ_SSND01000003.1"/>
</dbReference>